<dbReference type="STRING" id="1304275.C41B8_00975"/>
<dbReference type="Proteomes" id="UP000028302">
    <property type="component" value="Unassembled WGS sequence"/>
</dbReference>
<dbReference type="PANTHER" id="PTHR43103">
    <property type="entry name" value="NUCLEOSIDE-DIPHOSPHATE-SUGAR EPIMERASE"/>
    <property type="match status" value="1"/>
</dbReference>
<dbReference type="Gene3D" id="3.40.50.720">
    <property type="entry name" value="NAD(P)-binding Rossmann-like Domain"/>
    <property type="match status" value="1"/>
</dbReference>
<evidence type="ECO:0000313" key="6">
    <source>
        <dbReference type="Proteomes" id="UP000028302"/>
    </source>
</evidence>
<comment type="similarity">
    <text evidence="1">Belongs to the NAD(P)-dependent epimerase/dehydratase family.</text>
</comment>
<evidence type="ECO:0000259" key="4">
    <source>
        <dbReference type="Pfam" id="PF01370"/>
    </source>
</evidence>
<dbReference type="GO" id="GO:0016491">
    <property type="term" value="F:oxidoreductase activity"/>
    <property type="evidence" value="ECO:0007669"/>
    <property type="project" value="UniProtKB-KW"/>
</dbReference>
<dbReference type="OrthoDB" id="8770295at2"/>
<comment type="caution">
    <text evidence="5">The sequence shown here is derived from an EMBL/GenBank/DDBJ whole genome shotgun (WGS) entry which is preliminary data.</text>
</comment>
<feature type="domain" description="NAD-dependent epimerase/dehydratase" evidence="4">
    <location>
        <begin position="6"/>
        <end position="164"/>
    </location>
</feature>
<organism evidence="5 6">
    <name type="scientific">Salinisphaera hydrothermalis (strain C41B8)</name>
    <dbReference type="NCBI Taxonomy" id="1304275"/>
    <lineage>
        <taxon>Bacteria</taxon>
        <taxon>Pseudomonadati</taxon>
        <taxon>Pseudomonadota</taxon>
        <taxon>Gammaproteobacteria</taxon>
        <taxon>Salinisphaerales</taxon>
        <taxon>Salinisphaeraceae</taxon>
        <taxon>Salinisphaera</taxon>
    </lineage>
</organism>
<keyword evidence="6" id="KW-1185">Reference proteome</keyword>
<evidence type="ECO:0000256" key="2">
    <source>
        <dbReference type="ARBA" id="ARBA00023002"/>
    </source>
</evidence>
<gene>
    <name evidence="5" type="ORF">C41B8_00975</name>
</gene>
<dbReference type="Pfam" id="PF01370">
    <property type="entry name" value="Epimerase"/>
    <property type="match status" value="1"/>
</dbReference>
<evidence type="ECO:0000256" key="3">
    <source>
        <dbReference type="ARBA" id="ARBA00023027"/>
    </source>
</evidence>
<dbReference type="PANTHER" id="PTHR43103:SF5">
    <property type="entry name" value="4-EPIMERASE, PUTATIVE (AFU_ORTHOLOGUE AFUA_7G00360)-RELATED"/>
    <property type="match status" value="1"/>
</dbReference>
<dbReference type="CDD" id="cd08946">
    <property type="entry name" value="SDR_e"/>
    <property type="match status" value="1"/>
</dbReference>
<dbReference type="InterPro" id="IPR036291">
    <property type="entry name" value="NAD(P)-bd_dom_sf"/>
</dbReference>
<dbReference type="InterPro" id="IPR001509">
    <property type="entry name" value="Epimerase_deHydtase"/>
</dbReference>
<proteinExistence type="inferred from homology"/>
<protein>
    <recommendedName>
        <fullName evidence="4">NAD-dependent epimerase/dehydratase domain-containing protein</fullName>
    </recommendedName>
</protein>
<keyword evidence="3" id="KW-0520">NAD</keyword>
<sequence length="267" mass="28849">MLERLLLTGAAGGVGTAIRPLVSRFANHVVLSDRQPITDTADHESSAACDLADRSAVADLVAGCDGIIHLGGVSVEKPFDQILDANIVGAYNLFEAARAQGQPRIVFASSNHVIGYYRRDQRLDAHALPRPDSLYGVSKAFGENLASLYFDKFGQECLSIRIGSCFEQPKNPRMLATWLAAEDLADLCARAFEAPRLGNAVVYGASDNDEIWWDNSAVAFLGWRPRYSSNRWRETVLANAAPEDPNDPAVIYQGGGFAAAGHPDDDA</sequence>
<dbReference type="RefSeq" id="WP_037332853.1">
    <property type="nucleotide sequence ID" value="NZ_APNK01000001.1"/>
</dbReference>
<dbReference type="EMBL" id="APNK01000001">
    <property type="protein sequence ID" value="KEZ79278.1"/>
    <property type="molecule type" value="Genomic_DNA"/>
</dbReference>
<reference evidence="5 6" key="1">
    <citation type="submission" date="2013-03" db="EMBL/GenBank/DDBJ databases">
        <title>Salinisphaera hydrothermalis C41B8 Genome Sequencing.</title>
        <authorList>
            <person name="Li C."/>
            <person name="Lai Q."/>
            <person name="Shao Z."/>
        </authorList>
    </citation>
    <scope>NUCLEOTIDE SEQUENCE [LARGE SCALE GENOMIC DNA]</scope>
    <source>
        <strain evidence="5 6">C41B8</strain>
    </source>
</reference>
<dbReference type="SUPFAM" id="SSF51735">
    <property type="entry name" value="NAD(P)-binding Rossmann-fold domains"/>
    <property type="match status" value="1"/>
</dbReference>
<dbReference type="eggNOG" id="COG0451">
    <property type="taxonomic scope" value="Bacteria"/>
</dbReference>
<dbReference type="PATRIC" id="fig|1304275.5.peg.195"/>
<name>A0A084IRE4_SALHC</name>
<keyword evidence="2" id="KW-0560">Oxidoreductase</keyword>
<evidence type="ECO:0000313" key="5">
    <source>
        <dbReference type="EMBL" id="KEZ79278.1"/>
    </source>
</evidence>
<accession>A0A084IRE4</accession>
<evidence type="ECO:0000256" key="1">
    <source>
        <dbReference type="ARBA" id="ARBA00007637"/>
    </source>
</evidence>
<dbReference type="AlphaFoldDB" id="A0A084IRE4"/>